<name>A0ABP0GHK6_CLALP</name>
<feature type="region of interest" description="Disordered" evidence="1">
    <location>
        <begin position="21"/>
        <end position="43"/>
    </location>
</feature>
<sequence>MPVPFGIRVKRLLTEKTKKYMAAHEEKERNRKRELGKEGGEKKRKFIVPKPLLKKHINVTANL</sequence>
<accession>A0ABP0GHK6</accession>
<reference evidence="2 3" key="1">
    <citation type="submission" date="2024-02" db="EMBL/GenBank/DDBJ databases">
        <authorList>
            <person name="Daric V."/>
            <person name="Darras S."/>
        </authorList>
    </citation>
    <scope>NUCLEOTIDE SEQUENCE [LARGE SCALE GENOMIC DNA]</scope>
</reference>
<dbReference type="EMBL" id="CAWYQH010000119">
    <property type="protein sequence ID" value="CAK8690376.1"/>
    <property type="molecule type" value="Genomic_DNA"/>
</dbReference>
<evidence type="ECO:0000256" key="1">
    <source>
        <dbReference type="SAM" id="MobiDB-lite"/>
    </source>
</evidence>
<organism evidence="2 3">
    <name type="scientific">Clavelina lepadiformis</name>
    <name type="common">Light-bulb sea squirt</name>
    <name type="synonym">Ascidia lepadiformis</name>
    <dbReference type="NCBI Taxonomy" id="159417"/>
    <lineage>
        <taxon>Eukaryota</taxon>
        <taxon>Metazoa</taxon>
        <taxon>Chordata</taxon>
        <taxon>Tunicata</taxon>
        <taxon>Ascidiacea</taxon>
        <taxon>Aplousobranchia</taxon>
        <taxon>Clavelinidae</taxon>
        <taxon>Clavelina</taxon>
    </lineage>
</organism>
<evidence type="ECO:0000313" key="2">
    <source>
        <dbReference type="EMBL" id="CAK8690376.1"/>
    </source>
</evidence>
<evidence type="ECO:0000313" key="3">
    <source>
        <dbReference type="Proteomes" id="UP001642483"/>
    </source>
</evidence>
<dbReference type="Proteomes" id="UP001642483">
    <property type="component" value="Unassembled WGS sequence"/>
</dbReference>
<comment type="caution">
    <text evidence="2">The sequence shown here is derived from an EMBL/GenBank/DDBJ whole genome shotgun (WGS) entry which is preliminary data.</text>
</comment>
<feature type="compositionally biased region" description="Basic and acidic residues" evidence="1">
    <location>
        <begin position="21"/>
        <end position="41"/>
    </location>
</feature>
<keyword evidence="3" id="KW-1185">Reference proteome</keyword>
<protein>
    <submittedName>
        <fullName evidence="2">Uncharacterized protein</fullName>
    </submittedName>
</protein>
<proteinExistence type="predicted"/>
<gene>
    <name evidence="2" type="ORF">CVLEPA_LOCUS23004</name>
</gene>